<dbReference type="KEGG" id="lmu:LBLM1_03915"/>
<dbReference type="Gene3D" id="1.10.3080.10">
    <property type="entry name" value="Clc chloride channel"/>
    <property type="match status" value="1"/>
</dbReference>
<dbReference type="EMBL" id="CP011013">
    <property type="protein sequence ID" value="AJT50282.1"/>
    <property type="molecule type" value="Genomic_DNA"/>
</dbReference>
<dbReference type="Pfam" id="PF00654">
    <property type="entry name" value="Voltage_CLC"/>
    <property type="match status" value="1"/>
</dbReference>
<proteinExistence type="predicted"/>
<dbReference type="InterPro" id="IPR014743">
    <property type="entry name" value="Cl-channel_core"/>
</dbReference>
<dbReference type="SUPFAM" id="SSF81340">
    <property type="entry name" value="Clc chloride channel"/>
    <property type="match status" value="1"/>
</dbReference>
<evidence type="ECO:0000313" key="10">
    <source>
        <dbReference type="Proteomes" id="UP000003645"/>
    </source>
</evidence>
<feature type="transmembrane region" description="Helical" evidence="8">
    <location>
        <begin position="162"/>
        <end position="187"/>
    </location>
</feature>
<evidence type="ECO:0000256" key="1">
    <source>
        <dbReference type="ARBA" id="ARBA00004141"/>
    </source>
</evidence>
<feature type="transmembrane region" description="Helical" evidence="8">
    <location>
        <begin position="409"/>
        <end position="427"/>
    </location>
</feature>
<feature type="transmembrane region" description="Helical" evidence="8">
    <location>
        <begin position="316"/>
        <end position="338"/>
    </location>
</feature>
<sequence length="457" mass="50534">MLKEIDASEILHRPFASNFLKRIGRGTAVGMATGLIVTTFRKIIDTTLQGLNVIYPYMRTHYLMLGAYLIGTVILWLIMSRLLKNHLFDIVGSGVPQVEDVLHDEHWMSWWSVLWRKYIIGLMAICPGLFLGREGPCIQMGAAIGQGLSEKCFKSSKDETKIMIACGIAAGLSAAFSAPLAGALFLLEEITYTFESQTWLTALTAAIASDLVTLLFFGTRPCMWLPVTYRLPPATYLPLALFGILLGILAWFYQYCLINIHCWYGKITWLPRNRRAIIPLLLVVPIGLWDANMLGGSHVFVEVIAQLPRHVHGFQAMMMLLGVYFIIRFVFSMISYGAAVPGGIFMPILVLGAILGGFAGCLMIRFGLIPAKAYINLVVIGMAAYFGAIEMAPFTAICLLTEMVGTIQQILPMLLVTFIAYTVNDLLGGRPIYGALREQMAPQAAQERNAKTGNLNY</sequence>
<evidence type="ECO:0000256" key="5">
    <source>
        <dbReference type="ARBA" id="ARBA00023065"/>
    </source>
</evidence>
<evidence type="ECO:0000256" key="2">
    <source>
        <dbReference type="ARBA" id="ARBA00022448"/>
    </source>
</evidence>
<evidence type="ECO:0000256" key="3">
    <source>
        <dbReference type="ARBA" id="ARBA00022692"/>
    </source>
</evidence>
<feature type="transmembrane region" description="Helical" evidence="8">
    <location>
        <begin position="199"/>
        <end position="218"/>
    </location>
</feature>
<evidence type="ECO:0000256" key="6">
    <source>
        <dbReference type="ARBA" id="ARBA00023136"/>
    </source>
</evidence>
<evidence type="ECO:0000256" key="7">
    <source>
        <dbReference type="ARBA" id="ARBA00023214"/>
    </source>
</evidence>
<dbReference type="OrthoDB" id="9812438at2"/>
<keyword evidence="6 8" id="KW-0472">Membrane</keyword>
<keyword evidence="10" id="KW-1185">Reference proteome</keyword>
<evidence type="ECO:0000256" key="8">
    <source>
        <dbReference type="SAM" id="Phobius"/>
    </source>
</evidence>
<feature type="transmembrane region" description="Helical" evidence="8">
    <location>
        <begin position="23"/>
        <end position="40"/>
    </location>
</feature>
<feature type="transmembrane region" description="Helical" evidence="8">
    <location>
        <begin position="276"/>
        <end position="295"/>
    </location>
</feature>
<feature type="transmembrane region" description="Helical" evidence="8">
    <location>
        <begin position="344"/>
        <end position="366"/>
    </location>
</feature>
<evidence type="ECO:0000313" key="9">
    <source>
        <dbReference type="EMBL" id="AJT50282.1"/>
    </source>
</evidence>
<dbReference type="InterPro" id="IPR001807">
    <property type="entry name" value="ClC"/>
</dbReference>
<evidence type="ECO:0000256" key="4">
    <source>
        <dbReference type="ARBA" id="ARBA00022989"/>
    </source>
</evidence>
<protein>
    <submittedName>
        <fullName evidence="9">Chloride channel protein</fullName>
    </submittedName>
</protein>
<dbReference type="PANTHER" id="PTHR45711:SF6">
    <property type="entry name" value="CHLORIDE CHANNEL PROTEIN"/>
    <property type="match status" value="1"/>
</dbReference>
<name>A0A0D4CJE1_LIMMU</name>
<feature type="transmembrane region" description="Helical" evidence="8">
    <location>
        <begin position="114"/>
        <end position="132"/>
    </location>
</feature>
<accession>A0A0D4CJE1</accession>
<keyword evidence="7" id="KW-0868">Chloride</keyword>
<gene>
    <name evidence="9" type="ORF">LBLM1_03915</name>
</gene>
<feature type="transmembrane region" description="Helical" evidence="8">
    <location>
        <begin position="239"/>
        <end position="264"/>
    </location>
</feature>
<comment type="subcellular location">
    <subcellularLocation>
        <location evidence="1">Membrane</location>
        <topology evidence="1">Multi-pass membrane protein</topology>
    </subcellularLocation>
</comment>
<dbReference type="GO" id="GO:0005247">
    <property type="term" value="F:voltage-gated chloride channel activity"/>
    <property type="evidence" value="ECO:0007669"/>
    <property type="project" value="TreeGrafter"/>
</dbReference>
<reference evidence="9 10" key="1">
    <citation type="journal article" date="2012" name="J. Bacteriol.">
        <title>Genome sequence of Lactobacillus mucosae LM1, isolated from piglet feces.</title>
        <authorList>
            <person name="Lee J.H."/>
            <person name="Valeriano V.D."/>
            <person name="Shin Y.R."/>
            <person name="Chae J.P."/>
            <person name="Kim G.B."/>
            <person name="Ham J.S."/>
            <person name="Chun J."/>
            <person name="Kang D.K."/>
        </authorList>
    </citation>
    <scope>NUCLEOTIDE SEQUENCE [LARGE SCALE GENOMIC DNA]</scope>
    <source>
        <strain evidence="9 10">LM1</strain>
    </source>
</reference>
<keyword evidence="5" id="KW-0406">Ion transport</keyword>
<dbReference type="PANTHER" id="PTHR45711">
    <property type="entry name" value="CHLORIDE CHANNEL PROTEIN"/>
    <property type="match status" value="1"/>
</dbReference>
<organism evidence="9 10">
    <name type="scientific">Limosilactobacillus mucosae LM1</name>
    <dbReference type="NCBI Taxonomy" id="1130798"/>
    <lineage>
        <taxon>Bacteria</taxon>
        <taxon>Bacillati</taxon>
        <taxon>Bacillota</taxon>
        <taxon>Bacilli</taxon>
        <taxon>Lactobacillales</taxon>
        <taxon>Lactobacillaceae</taxon>
        <taxon>Limosilactobacillus</taxon>
    </lineage>
</organism>
<dbReference type="HOGENOM" id="CLU_015263_7_4_9"/>
<keyword evidence="4 8" id="KW-1133">Transmembrane helix</keyword>
<keyword evidence="3 8" id="KW-0812">Transmembrane</keyword>
<dbReference type="PRINTS" id="PR00762">
    <property type="entry name" value="CLCHANNEL"/>
</dbReference>
<dbReference type="Proteomes" id="UP000003645">
    <property type="component" value="Chromosome"/>
</dbReference>
<dbReference type="CDD" id="cd01031">
    <property type="entry name" value="EriC"/>
    <property type="match status" value="1"/>
</dbReference>
<feature type="transmembrane region" description="Helical" evidence="8">
    <location>
        <begin position="373"/>
        <end position="397"/>
    </location>
</feature>
<dbReference type="GO" id="GO:0005886">
    <property type="term" value="C:plasma membrane"/>
    <property type="evidence" value="ECO:0007669"/>
    <property type="project" value="TreeGrafter"/>
</dbReference>
<feature type="transmembrane region" description="Helical" evidence="8">
    <location>
        <begin position="61"/>
        <end position="79"/>
    </location>
</feature>
<dbReference type="AlphaFoldDB" id="A0A0D4CJE1"/>
<keyword evidence="2" id="KW-0813">Transport</keyword>